<evidence type="ECO:0000313" key="1">
    <source>
        <dbReference type="EMBL" id="GAA4834966.1"/>
    </source>
</evidence>
<sequence>MIENTGMNTYQRLAARLHELGMITRRKAEEVCAYTADWSEPRPERRTDELAAVFEDCGVALQVHGEDVDFAEGAYAGILEDAERIIGGAVAVTDVALVGEIGSLRDLDFKVNGEAKSWQIEQESDDYLDLGAVHEGISDLLPGGGDPRVFHCVPGDGACADDYYLLATPGQAAALRDEFGLRIEVRGADGLPVRRQ</sequence>
<accession>A0ABP9D8Q1</accession>
<name>A0ABP9D8Q1_9ACTN</name>
<keyword evidence="2" id="KW-1185">Reference proteome</keyword>
<proteinExistence type="predicted"/>
<protein>
    <submittedName>
        <fullName evidence="1">Uncharacterized protein</fullName>
    </submittedName>
</protein>
<dbReference type="EMBL" id="BAABIS010000001">
    <property type="protein sequence ID" value="GAA4834966.1"/>
    <property type="molecule type" value="Genomic_DNA"/>
</dbReference>
<comment type="caution">
    <text evidence="1">The sequence shown here is derived from an EMBL/GenBank/DDBJ whole genome shotgun (WGS) entry which is preliminary data.</text>
</comment>
<evidence type="ECO:0000313" key="2">
    <source>
        <dbReference type="Proteomes" id="UP001501752"/>
    </source>
</evidence>
<reference evidence="2" key="1">
    <citation type="journal article" date="2019" name="Int. J. Syst. Evol. Microbiol.">
        <title>The Global Catalogue of Microorganisms (GCM) 10K type strain sequencing project: providing services to taxonomists for standard genome sequencing and annotation.</title>
        <authorList>
            <consortium name="The Broad Institute Genomics Platform"/>
            <consortium name="The Broad Institute Genome Sequencing Center for Infectious Disease"/>
            <person name="Wu L."/>
            <person name="Ma J."/>
        </authorList>
    </citation>
    <scope>NUCLEOTIDE SEQUENCE [LARGE SCALE GENOMIC DNA]</scope>
    <source>
        <strain evidence="2">JCM 13006</strain>
    </source>
</reference>
<organism evidence="1 2">
    <name type="scientific">Kitasatospora terrestris</name>
    <dbReference type="NCBI Taxonomy" id="258051"/>
    <lineage>
        <taxon>Bacteria</taxon>
        <taxon>Bacillati</taxon>
        <taxon>Actinomycetota</taxon>
        <taxon>Actinomycetes</taxon>
        <taxon>Kitasatosporales</taxon>
        <taxon>Streptomycetaceae</taxon>
        <taxon>Kitasatospora</taxon>
    </lineage>
</organism>
<dbReference type="Proteomes" id="UP001501752">
    <property type="component" value="Unassembled WGS sequence"/>
</dbReference>
<dbReference type="RefSeq" id="WP_345695266.1">
    <property type="nucleotide sequence ID" value="NZ_BAABIS010000001.1"/>
</dbReference>
<gene>
    <name evidence="1" type="ORF">GCM10023235_07060</name>
</gene>